<evidence type="ECO:0000256" key="7">
    <source>
        <dbReference type="ARBA" id="ARBA00023049"/>
    </source>
</evidence>
<evidence type="ECO:0000256" key="2">
    <source>
        <dbReference type="ARBA" id="ARBA00010136"/>
    </source>
</evidence>
<dbReference type="PANTHER" id="PTHR11533">
    <property type="entry name" value="PROTEASE M1 ZINC METALLOPROTEASE"/>
    <property type="match status" value="1"/>
</dbReference>
<dbReference type="SUPFAM" id="SSF55486">
    <property type="entry name" value="Metalloproteases ('zincins'), catalytic domain"/>
    <property type="match status" value="1"/>
</dbReference>
<dbReference type="InterPro" id="IPR014782">
    <property type="entry name" value="Peptidase_M1_dom"/>
</dbReference>
<feature type="domain" description="Peptidase M1 membrane alanine aminopeptidase" evidence="8">
    <location>
        <begin position="50"/>
        <end position="187"/>
    </location>
</feature>
<protein>
    <submittedName>
        <fullName evidence="9">Thyrotropin-releasing hormone-degrading ectoenzyme</fullName>
    </submittedName>
</protein>
<dbReference type="Pfam" id="PF01433">
    <property type="entry name" value="Peptidase_M1"/>
    <property type="match status" value="1"/>
</dbReference>
<evidence type="ECO:0000256" key="4">
    <source>
        <dbReference type="ARBA" id="ARBA00022723"/>
    </source>
</evidence>
<dbReference type="GO" id="GO:0016020">
    <property type="term" value="C:membrane"/>
    <property type="evidence" value="ECO:0007669"/>
    <property type="project" value="TreeGrafter"/>
</dbReference>
<dbReference type="EMBL" id="RJVU01022182">
    <property type="protein sequence ID" value="ROL50155.1"/>
    <property type="molecule type" value="Genomic_DNA"/>
</dbReference>
<dbReference type="PRINTS" id="PR00756">
    <property type="entry name" value="ALADIPTASE"/>
</dbReference>
<dbReference type="Gene3D" id="1.10.390.10">
    <property type="entry name" value="Neutral Protease Domain 2"/>
    <property type="match status" value="1"/>
</dbReference>
<keyword evidence="4" id="KW-0479">Metal-binding</keyword>
<dbReference type="GO" id="GO:0042277">
    <property type="term" value="F:peptide binding"/>
    <property type="evidence" value="ECO:0007669"/>
    <property type="project" value="TreeGrafter"/>
</dbReference>
<dbReference type="InterPro" id="IPR001930">
    <property type="entry name" value="Peptidase_M1"/>
</dbReference>
<evidence type="ECO:0000256" key="3">
    <source>
        <dbReference type="ARBA" id="ARBA00022670"/>
    </source>
</evidence>
<dbReference type="PANTHER" id="PTHR11533:SF294">
    <property type="entry name" value="THYROTROPIN-RELEASING HORMONE-DEGRADING ECTOENZYME"/>
    <property type="match status" value="1"/>
</dbReference>
<dbReference type="InterPro" id="IPR027268">
    <property type="entry name" value="Peptidase_M4/M1_CTD_sf"/>
</dbReference>
<evidence type="ECO:0000313" key="10">
    <source>
        <dbReference type="Proteomes" id="UP000281406"/>
    </source>
</evidence>
<name>A0A3N0YVE7_ANAGA</name>
<sequence length="190" mass="22279">MTQLLFLGTLQCTFTTVLVNLLYFKHLLVHLYYNHSCFPVIELESSSLCADLLAVPKHPYAAMENWGLSVFVEQKILLDPDVSSFSYQMELTMVVVHEICHQWFGDLVTPVWWEDVWLKEGFAHYFEYIGTDFLFPKWNMEKQRFLTDVLHEVMLLDGLASSHPISQEVFEATDIDRVFDWIAYKKARES</sequence>
<evidence type="ECO:0000259" key="8">
    <source>
        <dbReference type="Pfam" id="PF01433"/>
    </source>
</evidence>
<keyword evidence="6" id="KW-0862">Zinc</keyword>
<dbReference type="GO" id="GO:0070006">
    <property type="term" value="F:metalloaminopeptidase activity"/>
    <property type="evidence" value="ECO:0007669"/>
    <property type="project" value="TreeGrafter"/>
</dbReference>
<reference evidence="9 10" key="1">
    <citation type="submission" date="2018-10" db="EMBL/GenBank/DDBJ databases">
        <title>Genome assembly for a Yunnan-Guizhou Plateau 3E fish, Anabarilius grahami (Regan), and its evolutionary and genetic applications.</title>
        <authorList>
            <person name="Jiang W."/>
        </authorList>
    </citation>
    <scope>NUCLEOTIDE SEQUENCE [LARGE SCALE GENOMIC DNA]</scope>
    <source>
        <strain evidence="9">AG-KIZ</strain>
        <tissue evidence="9">Muscle</tissue>
    </source>
</reference>
<dbReference type="InterPro" id="IPR050344">
    <property type="entry name" value="Peptidase_M1_aminopeptidases"/>
</dbReference>
<evidence type="ECO:0000256" key="1">
    <source>
        <dbReference type="ARBA" id="ARBA00001947"/>
    </source>
</evidence>
<keyword evidence="5" id="KW-0378">Hydrolase</keyword>
<dbReference type="GO" id="GO:0008270">
    <property type="term" value="F:zinc ion binding"/>
    <property type="evidence" value="ECO:0007669"/>
    <property type="project" value="InterPro"/>
</dbReference>
<gene>
    <name evidence="9" type="ORF">DPX16_15196</name>
</gene>
<dbReference type="GO" id="GO:0043171">
    <property type="term" value="P:peptide catabolic process"/>
    <property type="evidence" value="ECO:0007669"/>
    <property type="project" value="TreeGrafter"/>
</dbReference>
<dbReference type="AlphaFoldDB" id="A0A3N0YVE7"/>
<keyword evidence="3" id="KW-0645">Protease</keyword>
<dbReference type="Proteomes" id="UP000281406">
    <property type="component" value="Unassembled WGS sequence"/>
</dbReference>
<keyword evidence="7" id="KW-0482">Metalloprotease</keyword>
<dbReference type="GO" id="GO:0005737">
    <property type="term" value="C:cytoplasm"/>
    <property type="evidence" value="ECO:0007669"/>
    <property type="project" value="TreeGrafter"/>
</dbReference>
<proteinExistence type="inferred from homology"/>
<accession>A0A3N0YVE7</accession>
<dbReference type="OrthoDB" id="6750768at2759"/>
<dbReference type="GO" id="GO:0005615">
    <property type="term" value="C:extracellular space"/>
    <property type="evidence" value="ECO:0007669"/>
    <property type="project" value="TreeGrafter"/>
</dbReference>
<comment type="cofactor">
    <cofactor evidence="1">
        <name>Zn(2+)</name>
        <dbReference type="ChEBI" id="CHEBI:29105"/>
    </cofactor>
</comment>
<evidence type="ECO:0000256" key="6">
    <source>
        <dbReference type="ARBA" id="ARBA00022833"/>
    </source>
</evidence>
<comment type="caution">
    <text evidence="9">The sequence shown here is derived from an EMBL/GenBank/DDBJ whole genome shotgun (WGS) entry which is preliminary data.</text>
</comment>
<keyword evidence="10" id="KW-1185">Reference proteome</keyword>
<comment type="similarity">
    <text evidence="2">Belongs to the peptidase M1 family.</text>
</comment>
<organism evidence="9 10">
    <name type="scientific">Anabarilius grahami</name>
    <name type="common">Kanglang fish</name>
    <name type="synonym">Barilius grahami</name>
    <dbReference type="NCBI Taxonomy" id="495550"/>
    <lineage>
        <taxon>Eukaryota</taxon>
        <taxon>Metazoa</taxon>
        <taxon>Chordata</taxon>
        <taxon>Craniata</taxon>
        <taxon>Vertebrata</taxon>
        <taxon>Euteleostomi</taxon>
        <taxon>Actinopterygii</taxon>
        <taxon>Neopterygii</taxon>
        <taxon>Teleostei</taxon>
        <taxon>Ostariophysi</taxon>
        <taxon>Cypriniformes</taxon>
        <taxon>Xenocyprididae</taxon>
        <taxon>Xenocypridinae</taxon>
        <taxon>Xenocypridinae incertae sedis</taxon>
        <taxon>Anabarilius</taxon>
    </lineage>
</organism>
<dbReference type="GO" id="GO:0006508">
    <property type="term" value="P:proteolysis"/>
    <property type="evidence" value="ECO:0007669"/>
    <property type="project" value="UniProtKB-KW"/>
</dbReference>
<evidence type="ECO:0000313" key="9">
    <source>
        <dbReference type="EMBL" id="ROL50155.1"/>
    </source>
</evidence>
<evidence type="ECO:0000256" key="5">
    <source>
        <dbReference type="ARBA" id="ARBA00022801"/>
    </source>
</evidence>